<dbReference type="Gene3D" id="3.30.70.100">
    <property type="match status" value="1"/>
</dbReference>
<dbReference type="PANTHER" id="PTHR10137:SF0">
    <property type="entry name" value="V-TYPE PROTON ATPASE SUBUNIT C"/>
    <property type="match status" value="1"/>
</dbReference>
<dbReference type="Gene3D" id="3.30.70.1180">
    <property type="entry name" value="Vacuolar atp synthase subunit c, domain 1"/>
    <property type="match status" value="1"/>
</dbReference>
<evidence type="ECO:0000313" key="7">
    <source>
        <dbReference type="Proteomes" id="UP001530293"/>
    </source>
</evidence>
<evidence type="ECO:0000256" key="2">
    <source>
        <dbReference type="ARBA" id="ARBA00022448"/>
    </source>
</evidence>
<dbReference type="Pfam" id="PF03223">
    <property type="entry name" value="V-ATPase_C"/>
    <property type="match status" value="1"/>
</dbReference>
<dbReference type="SUPFAM" id="SSF118203">
    <property type="entry name" value="Vacuolar ATP synthase subunit C"/>
    <property type="match status" value="1"/>
</dbReference>
<keyword evidence="4 5" id="KW-0406">Ion transport</keyword>
<keyword evidence="2 5" id="KW-0813">Transport</keyword>
<dbReference type="CDD" id="cd14785">
    <property type="entry name" value="V-ATPase_C"/>
    <property type="match status" value="1"/>
</dbReference>
<dbReference type="InterPro" id="IPR004907">
    <property type="entry name" value="ATPase_V1-cplx_csu"/>
</dbReference>
<dbReference type="EMBL" id="JALLBG020000056">
    <property type="protein sequence ID" value="KAL3769250.1"/>
    <property type="molecule type" value="Genomic_DNA"/>
</dbReference>
<evidence type="ECO:0000256" key="4">
    <source>
        <dbReference type="ARBA" id="ARBA00023065"/>
    </source>
</evidence>
<comment type="function">
    <text evidence="5">Subunit of the V1 complex of vacuolar(H+)-ATPase (V-ATPase), a multisubunit enzyme composed of a peripheral complex (V1) that hydrolyzes ATP and a membrane integral complex (V0) that translocates protons. V-ATPase is responsible for acidifying and maintaining the pH of intracellular compartments and in some cell types, is targeted to the plasma membrane, where it is responsible for acidifying the extracellular environment. Subunit C is necessary for the assembly of the catalytic sector of the enzyme and is likely to have a specific function in its catalytic activity.</text>
</comment>
<keyword evidence="7" id="KW-1185">Reference proteome</keyword>
<dbReference type="PANTHER" id="PTHR10137">
    <property type="entry name" value="V-TYPE PROTON ATPASE SUBUNIT C"/>
    <property type="match status" value="1"/>
</dbReference>
<keyword evidence="3 5" id="KW-0375">Hydrogen ion transport</keyword>
<protein>
    <recommendedName>
        <fullName evidence="5">V-type proton ATPase subunit C</fullName>
    </recommendedName>
</protein>
<proteinExistence type="inferred from homology"/>
<dbReference type="AlphaFoldDB" id="A0ABD3MZB8"/>
<evidence type="ECO:0000256" key="3">
    <source>
        <dbReference type="ARBA" id="ARBA00022781"/>
    </source>
</evidence>
<name>A0ABD3MZB8_9STRA</name>
<sequence length="428" mass="47484">MSTAHPSYLIAAISNAGQAPESSYRTLQNAAACPSAPYGEMFKLEVPSLMVGTLDSLMTLSDDLGKTDSLIESIVRKVEKSSMELAGKKATELTVGGVPATRYIQQFAWDYAKYPNRRPLKELVTLISSGVAAIDEELKQLSNSYGEKQSAMQDAKRKKGGNLLTVDLNDVLDDKIMSNLNIHDTEYLKTVFVGVPKAAKENFEKEVYVLGGELVGYGGPDWTMNQAGLGKSATNFGQLVDRHGKKGSPVVPGSLQKVLEDGESVLYTVTVLRSMYEAGYYEGDEFIPGTQIDLLEAFAKVLREKRYMVRENFTYDPAQQGKAAMVLEQLQVEVDNMRSGLTRWCKTHYGEAFVAWMHIKVIRVFVESVLRYGLPVDFTAVLYKVVSGKESLLVNALDKKFGAEKGKEEEDVDDDEEYHDFVLIKFDP</sequence>
<accession>A0ABD3MZB8</accession>
<comment type="similarity">
    <text evidence="1 5">Belongs to the V-ATPase C subunit family.</text>
</comment>
<evidence type="ECO:0000256" key="1">
    <source>
        <dbReference type="ARBA" id="ARBA00006138"/>
    </source>
</evidence>
<organism evidence="6 7">
    <name type="scientific">Discostella pseudostelligera</name>
    <dbReference type="NCBI Taxonomy" id="259834"/>
    <lineage>
        <taxon>Eukaryota</taxon>
        <taxon>Sar</taxon>
        <taxon>Stramenopiles</taxon>
        <taxon>Ochrophyta</taxon>
        <taxon>Bacillariophyta</taxon>
        <taxon>Coscinodiscophyceae</taxon>
        <taxon>Thalassiosirophycidae</taxon>
        <taxon>Stephanodiscales</taxon>
        <taxon>Stephanodiscaceae</taxon>
        <taxon>Discostella</taxon>
    </lineage>
</organism>
<dbReference type="Gene3D" id="1.20.1460.10">
    <property type="entry name" value="subunit c (vma5p) of the yeast v-atpase, domain 2"/>
    <property type="match status" value="2"/>
</dbReference>
<gene>
    <name evidence="6" type="ORF">ACHAWU_007004</name>
</gene>
<dbReference type="InterPro" id="IPR036132">
    <property type="entry name" value="Vac_ATP_synth_c_sf"/>
</dbReference>
<comment type="caution">
    <text evidence="6">The sequence shown here is derived from an EMBL/GenBank/DDBJ whole genome shotgun (WGS) entry which is preliminary data.</text>
</comment>
<evidence type="ECO:0000313" key="6">
    <source>
        <dbReference type="EMBL" id="KAL3769250.1"/>
    </source>
</evidence>
<dbReference type="Proteomes" id="UP001530293">
    <property type="component" value="Unassembled WGS sequence"/>
</dbReference>
<evidence type="ECO:0000256" key="5">
    <source>
        <dbReference type="RuleBase" id="RU364010"/>
    </source>
</evidence>
<reference evidence="6 7" key="1">
    <citation type="submission" date="2024-10" db="EMBL/GenBank/DDBJ databases">
        <title>Updated reference genomes for cyclostephanoid diatoms.</title>
        <authorList>
            <person name="Roberts W.R."/>
            <person name="Alverson A.J."/>
        </authorList>
    </citation>
    <scope>NUCLEOTIDE SEQUENCE [LARGE SCALE GENOMIC DNA]</scope>
    <source>
        <strain evidence="6 7">AJA232-27</strain>
    </source>
</reference>
<dbReference type="GO" id="GO:1902600">
    <property type="term" value="P:proton transmembrane transport"/>
    <property type="evidence" value="ECO:0007669"/>
    <property type="project" value="UniProtKB-KW"/>
</dbReference>
<comment type="subunit">
    <text evidence="5">V-ATPase is a heteromultimeric enzyme composed of a peripheral catalytic V1 complex (components A to H) attached to an integral membrane V0 proton pore complex.</text>
</comment>